<proteinExistence type="predicted"/>
<dbReference type="InterPro" id="IPR011545">
    <property type="entry name" value="DEAD/DEAH_box_helicase_dom"/>
</dbReference>
<dbReference type="InterPro" id="IPR014001">
    <property type="entry name" value="Helicase_ATP-bd"/>
</dbReference>
<evidence type="ECO:0000259" key="1">
    <source>
        <dbReference type="PROSITE" id="PS51192"/>
    </source>
</evidence>
<comment type="caution">
    <text evidence="2">The sequence shown here is derived from an EMBL/GenBank/DDBJ whole genome shotgun (WGS) entry which is preliminary data.</text>
</comment>
<evidence type="ECO:0000313" key="3">
    <source>
        <dbReference type="Proteomes" id="UP001163046"/>
    </source>
</evidence>
<accession>A0A9X0CRU6</accession>
<protein>
    <recommendedName>
        <fullName evidence="1">Helicase ATP-binding domain-containing protein</fullName>
    </recommendedName>
</protein>
<dbReference type="GO" id="GO:0003676">
    <property type="term" value="F:nucleic acid binding"/>
    <property type="evidence" value="ECO:0007669"/>
    <property type="project" value="InterPro"/>
</dbReference>
<name>A0A9X0CRU6_9CNID</name>
<dbReference type="OrthoDB" id="5979958at2759"/>
<evidence type="ECO:0000313" key="2">
    <source>
        <dbReference type="EMBL" id="KAJ7373320.1"/>
    </source>
</evidence>
<dbReference type="GO" id="GO:0005524">
    <property type="term" value="F:ATP binding"/>
    <property type="evidence" value="ECO:0007669"/>
    <property type="project" value="InterPro"/>
</dbReference>
<dbReference type="Gene3D" id="3.40.50.300">
    <property type="entry name" value="P-loop containing nucleotide triphosphate hydrolases"/>
    <property type="match status" value="1"/>
</dbReference>
<dbReference type="Pfam" id="PF00270">
    <property type="entry name" value="DEAD"/>
    <property type="match status" value="1"/>
</dbReference>
<organism evidence="2 3">
    <name type="scientific">Desmophyllum pertusum</name>
    <dbReference type="NCBI Taxonomy" id="174260"/>
    <lineage>
        <taxon>Eukaryota</taxon>
        <taxon>Metazoa</taxon>
        <taxon>Cnidaria</taxon>
        <taxon>Anthozoa</taxon>
        <taxon>Hexacorallia</taxon>
        <taxon>Scleractinia</taxon>
        <taxon>Caryophylliina</taxon>
        <taxon>Caryophylliidae</taxon>
        <taxon>Desmophyllum</taxon>
    </lineage>
</organism>
<sequence length="113" mass="12751">MDKLHYEQKEAVRLLLNGKDVLAVLPIGFGKSLIYQSFVLAKQMEDENDQPSCLVIVPLQSIIEEQISSNDFDLRVKGFDKTVVALNEMKNNKFQVIYASAEQALSSEFLSLL</sequence>
<dbReference type="Proteomes" id="UP001163046">
    <property type="component" value="Unassembled WGS sequence"/>
</dbReference>
<dbReference type="PROSITE" id="PS51192">
    <property type="entry name" value="HELICASE_ATP_BIND_1"/>
    <property type="match status" value="1"/>
</dbReference>
<reference evidence="2" key="1">
    <citation type="submission" date="2023-01" db="EMBL/GenBank/DDBJ databases">
        <title>Genome assembly of the deep-sea coral Lophelia pertusa.</title>
        <authorList>
            <person name="Herrera S."/>
            <person name="Cordes E."/>
        </authorList>
    </citation>
    <scope>NUCLEOTIDE SEQUENCE</scope>
    <source>
        <strain evidence="2">USNM1676648</strain>
        <tissue evidence="2">Polyp</tissue>
    </source>
</reference>
<dbReference type="SUPFAM" id="SSF52540">
    <property type="entry name" value="P-loop containing nucleoside triphosphate hydrolases"/>
    <property type="match status" value="1"/>
</dbReference>
<dbReference type="InterPro" id="IPR027417">
    <property type="entry name" value="P-loop_NTPase"/>
</dbReference>
<dbReference type="AlphaFoldDB" id="A0A9X0CRU6"/>
<keyword evidence="3" id="KW-1185">Reference proteome</keyword>
<feature type="domain" description="Helicase ATP-binding" evidence="1">
    <location>
        <begin position="12"/>
        <end position="113"/>
    </location>
</feature>
<dbReference type="EMBL" id="MU826831">
    <property type="protein sequence ID" value="KAJ7373320.1"/>
    <property type="molecule type" value="Genomic_DNA"/>
</dbReference>
<gene>
    <name evidence="2" type="ORF">OS493_012911</name>
</gene>